<reference evidence="1 2" key="1">
    <citation type="submission" date="2015-08" db="EMBL/GenBank/DDBJ databases">
        <title>Next Generation Sequencing and Analysis of the Genome of Puccinia sorghi L Schw, the Causal Agent of Maize Common Rust.</title>
        <authorList>
            <person name="Rochi L."/>
            <person name="Burguener G."/>
            <person name="Darino M."/>
            <person name="Turjanski A."/>
            <person name="Kreff E."/>
            <person name="Dieguez M.J."/>
            <person name="Sacco F."/>
        </authorList>
    </citation>
    <scope>NUCLEOTIDE SEQUENCE [LARGE SCALE GENOMIC DNA]</scope>
    <source>
        <strain evidence="1 2">RO10H11247</strain>
    </source>
</reference>
<keyword evidence="2" id="KW-1185">Reference proteome</keyword>
<dbReference type="AlphaFoldDB" id="A0A0L6V165"/>
<evidence type="ECO:0000313" key="1">
    <source>
        <dbReference type="EMBL" id="KNZ53865.1"/>
    </source>
</evidence>
<dbReference type="Proteomes" id="UP000037035">
    <property type="component" value="Unassembled WGS sequence"/>
</dbReference>
<dbReference type="VEuPathDB" id="FungiDB:VP01_3115g2"/>
<sequence length="41" mass="4707">MWPFARIAPPTSQEFSHLSRLEPLKLLDAWFSGDLSNLTSF</sequence>
<dbReference type="EMBL" id="LAVV01008075">
    <property type="protein sequence ID" value="KNZ53865.1"/>
    <property type="molecule type" value="Genomic_DNA"/>
</dbReference>
<proteinExistence type="predicted"/>
<evidence type="ECO:0000313" key="2">
    <source>
        <dbReference type="Proteomes" id="UP000037035"/>
    </source>
</evidence>
<organism evidence="1 2">
    <name type="scientific">Puccinia sorghi</name>
    <dbReference type="NCBI Taxonomy" id="27349"/>
    <lineage>
        <taxon>Eukaryota</taxon>
        <taxon>Fungi</taxon>
        <taxon>Dikarya</taxon>
        <taxon>Basidiomycota</taxon>
        <taxon>Pucciniomycotina</taxon>
        <taxon>Pucciniomycetes</taxon>
        <taxon>Pucciniales</taxon>
        <taxon>Pucciniaceae</taxon>
        <taxon>Puccinia</taxon>
    </lineage>
</organism>
<name>A0A0L6V165_9BASI</name>
<protein>
    <submittedName>
        <fullName evidence="1">Uncharacterized protein</fullName>
    </submittedName>
</protein>
<comment type="caution">
    <text evidence="1">The sequence shown here is derived from an EMBL/GenBank/DDBJ whole genome shotgun (WGS) entry which is preliminary data.</text>
</comment>
<accession>A0A0L6V165</accession>
<gene>
    <name evidence="1" type="ORF">VP01_3115g2</name>
</gene>